<evidence type="ECO:0000313" key="2">
    <source>
        <dbReference type="EMBL" id="OJT03436.1"/>
    </source>
</evidence>
<dbReference type="EMBL" id="MNAD01001612">
    <property type="protein sequence ID" value="OJT03436.1"/>
    <property type="molecule type" value="Genomic_DNA"/>
</dbReference>
<evidence type="ECO:0000256" key="1">
    <source>
        <dbReference type="SAM" id="MobiDB-lite"/>
    </source>
</evidence>
<comment type="caution">
    <text evidence="2">The sequence shown here is derived from an EMBL/GenBank/DDBJ whole genome shotgun (WGS) entry which is preliminary data.</text>
</comment>
<feature type="compositionally biased region" description="Basic and acidic residues" evidence="1">
    <location>
        <begin position="33"/>
        <end position="56"/>
    </location>
</feature>
<feature type="region of interest" description="Disordered" evidence="1">
    <location>
        <begin position="1"/>
        <end position="75"/>
    </location>
</feature>
<reference evidence="2 3" key="1">
    <citation type="submission" date="2016-10" db="EMBL/GenBank/DDBJ databases">
        <title>Genome sequence of the basidiomycete white-rot fungus Trametes pubescens.</title>
        <authorList>
            <person name="Makela M.R."/>
            <person name="Granchi Z."/>
            <person name="Peng M."/>
            <person name="De Vries R.P."/>
            <person name="Grigoriev I."/>
            <person name="Riley R."/>
            <person name="Hilden K."/>
        </authorList>
    </citation>
    <scope>NUCLEOTIDE SEQUENCE [LARGE SCALE GENOMIC DNA]</scope>
    <source>
        <strain evidence="2 3">FBCC735</strain>
    </source>
</reference>
<name>A0A1M2V7G5_TRAPU</name>
<evidence type="ECO:0000313" key="3">
    <source>
        <dbReference type="Proteomes" id="UP000184267"/>
    </source>
</evidence>
<protein>
    <submittedName>
        <fullName evidence="2">Uncharacterized protein</fullName>
    </submittedName>
</protein>
<sequence>MERLLARGSANRSVPDGRLVQASFKGTPHLSRGIRDQECARGEDRAGSDEHWRLGDMSEPGGVPKASRRMQMKRV</sequence>
<dbReference type="Proteomes" id="UP000184267">
    <property type="component" value="Unassembled WGS sequence"/>
</dbReference>
<accession>A0A1M2V7G5</accession>
<gene>
    <name evidence="2" type="ORF">TRAPUB_5855</name>
</gene>
<feature type="compositionally biased region" description="Basic residues" evidence="1">
    <location>
        <begin position="66"/>
        <end position="75"/>
    </location>
</feature>
<keyword evidence="3" id="KW-1185">Reference proteome</keyword>
<proteinExistence type="predicted"/>
<organism evidence="2 3">
    <name type="scientific">Trametes pubescens</name>
    <name type="common">White-rot fungus</name>
    <dbReference type="NCBI Taxonomy" id="154538"/>
    <lineage>
        <taxon>Eukaryota</taxon>
        <taxon>Fungi</taxon>
        <taxon>Dikarya</taxon>
        <taxon>Basidiomycota</taxon>
        <taxon>Agaricomycotina</taxon>
        <taxon>Agaricomycetes</taxon>
        <taxon>Polyporales</taxon>
        <taxon>Polyporaceae</taxon>
        <taxon>Trametes</taxon>
    </lineage>
</organism>
<dbReference type="AlphaFoldDB" id="A0A1M2V7G5"/>